<comment type="caution">
    <text evidence="2">The sequence shown here is derived from an EMBL/GenBank/DDBJ whole genome shotgun (WGS) entry which is preliminary data.</text>
</comment>
<reference evidence="2 3" key="1">
    <citation type="submission" date="2023-07" db="EMBL/GenBank/DDBJ databases">
        <title>Genomic Encyclopedia of Type Strains, Phase IV (KMG-IV): sequencing the most valuable type-strain genomes for metagenomic binning, comparative biology and taxonomic classification.</title>
        <authorList>
            <person name="Goeker M."/>
        </authorList>
    </citation>
    <scope>NUCLEOTIDE SEQUENCE [LARGE SCALE GENOMIC DNA]</scope>
    <source>
        <strain evidence="2 3">DSM 5896</strain>
    </source>
</reference>
<proteinExistence type="predicted"/>
<feature type="compositionally biased region" description="Pro residues" evidence="1">
    <location>
        <begin position="222"/>
        <end position="258"/>
    </location>
</feature>
<dbReference type="NCBIfam" id="NF047412">
    <property type="entry name" value="sig_GCG_CRPN_rpt"/>
    <property type="match status" value="1"/>
</dbReference>
<dbReference type="EMBL" id="JAUSVK010000001">
    <property type="protein sequence ID" value="MDQ0390714.1"/>
    <property type="molecule type" value="Genomic_DNA"/>
</dbReference>
<keyword evidence="3" id="KW-1185">Reference proteome</keyword>
<name>A0ABU0F7X8_9HYPH</name>
<gene>
    <name evidence="2" type="ORF">J3R73_000506</name>
</gene>
<accession>A0ABU0F7X8</accession>
<evidence type="ECO:0000313" key="3">
    <source>
        <dbReference type="Proteomes" id="UP001237448"/>
    </source>
</evidence>
<protein>
    <submittedName>
        <fullName evidence="2">Uncharacterized protein</fullName>
    </submittedName>
</protein>
<evidence type="ECO:0000256" key="1">
    <source>
        <dbReference type="SAM" id="MobiDB-lite"/>
    </source>
</evidence>
<evidence type="ECO:0000313" key="2">
    <source>
        <dbReference type="EMBL" id="MDQ0390714.1"/>
    </source>
</evidence>
<dbReference type="InterPro" id="IPR058110">
    <property type="entry name" value="GCG_CRPN_dom"/>
</dbReference>
<sequence>MANAGVPNRTVRTFITKLLPSARSVQISPRDLLARTGRYIAQPHEPGRCVLFRHGPSRDAAAVSSRHRLARTHLPAADTGRRGRQAPVPARPKVLFREKNRSTGCSDNGPSSCRCRRSIPHRLPPTQPGDNAVARLQFPFRNRSGAGAFHGTALQEGAAMKVLAAIVSGAALLGLAASAQAMPAVSVQGQDLVIKVAGGCGPGWHPNPWGRCVPNRRVYGHAPPPPPPWAPPPPRHRPPPPPPWGAPPPPGDAPPPPY</sequence>
<organism evidence="2 3">
    <name type="scientific">Labrys monachus</name>
    <dbReference type="NCBI Taxonomy" id="217067"/>
    <lineage>
        <taxon>Bacteria</taxon>
        <taxon>Pseudomonadati</taxon>
        <taxon>Pseudomonadota</taxon>
        <taxon>Alphaproteobacteria</taxon>
        <taxon>Hyphomicrobiales</taxon>
        <taxon>Xanthobacteraceae</taxon>
        <taxon>Labrys</taxon>
    </lineage>
</organism>
<feature type="region of interest" description="Disordered" evidence="1">
    <location>
        <begin position="72"/>
        <end position="92"/>
    </location>
</feature>
<dbReference type="Proteomes" id="UP001237448">
    <property type="component" value="Unassembled WGS sequence"/>
</dbReference>
<feature type="region of interest" description="Disordered" evidence="1">
    <location>
        <begin position="217"/>
        <end position="258"/>
    </location>
</feature>